<dbReference type="EMBL" id="NSDM01000011">
    <property type="protein sequence ID" value="MDQ2587042.1"/>
    <property type="molecule type" value="Genomic_DNA"/>
</dbReference>
<name>A0ABU0X605_9PSEU</name>
<proteinExistence type="predicted"/>
<gene>
    <name evidence="1" type="ORF">CKY47_24270</name>
</gene>
<evidence type="ECO:0000313" key="1">
    <source>
        <dbReference type="EMBL" id="MDQ2587042.1"/>
    </source>
</evidence>
<reference evidence="1 2" key="1">
    <citation type="submission" date="2017-06" db="EMBL/GenBank/DDBJ databases">
        <title>Cultured bacterium strain Saccharothrix yanglingensis Hhs.015.</title>
        <authorList>
            <person name="Xia Y."/>
        </authorList>
    </citation>
    <scope>NUCLEOTIDE SEQUENCE [LARGE SCALE GENOMIC DNA]</scope>
    <source>
        <strain evidence="1 2">Hhs.015</strain>
    </source>
</reference>
<sequence length="275" mass="29055">MMLDGYTERQRVIAPWGQSRVYSAGATDPGAPVVRFGVLTSISGDVGPKVADAKPEDRTTVAGATAAWFGDSLYWNATPGRVLNVSLENVTGVDARAEARRIAESVQPDTTAMRVPFSLDEYPYAVVEGPNPAEWAISGTSDFADVRYAVTVTRSDTPPAGGVPTTVDGREAFYVGDGFGRLTHQVAPGVQVAVAPHEPKLPDVPEPLRPEHATAGQLVRVAEALTVDGPPRRGLARPLDRLRYQTRSGVPGSCGPGCRGGMCSCSNPCSWVPSP</sequence>
<dbReference type="Proteomes" id="UP001225605">
    <property type="component" value="Unassembled WGS sequence"/>
</dbReference>
<evidence type="ECO:0000313" key="2">
    <source>
        <dbReference type="Proteomes" id="UP001225605"/>
    </source>
</evidence>
<keyword evidence="2" id="KW-1185">Reference proteome</keyword>
<comment type="caution">
    <text evidence="1">The sequence shown here is derived from an EMBL/GenBank/DDBJ whole genome shotgun (WGS) entry which is preliminary data.</text>
</comment>
<organism evidence="1 2">
    <name type="scientific">Saccharothrix yanglingensis</name>
    <dbReference type="NCBI Taxonomy" id="659496"/>
    <lineage>
        <taxon>Bacteria</taxon>
        <taxon>Bacillati</taxon>
        <taxon>Actinomycetota</taxon>
        <taxon>Actinomycetes</taxon>
        <taxon>Pseudonocardiales</taxon>
        <taxon>Pseudonocardiaceae</taxon>
        <taxon>Saccharothrix</taxon>
    </lineage>
</organism>
<protein>
    <submittedName>
        <fullName evidence="1">Uncharacterized protein</fullName>
    </submittedName>
</protein>
<accession>A0ABU0X605</accession>